<protein>
    <submittedName>
        <fullName evidence="2">Uncharacterized protein</fullName>
    </submittedName>
</protein>
<feature type="region of interest" description="Disordered" evidence="1">
    <location>
        <begin position="43"/>
        <end position="66"/>
    </location>
</feature>
<feature type="region of interest" description="Disordered" evidence="1">
    <location>
        <begin position="1"/>
        <end position="29"/>
    </location>
</feature>
<evidence type="ECO:0000313" key="2">
    <source>
        <dbReference type="EMBL" id="KAJ4443244.1"/>
    </source>
</evidence>
<evidence type="ECO:0000313" key="3">
    <source>
        <dbReference type="Proteomes" id="UP001148838"/>
    </source>
</evidence>
<keyword evidence="3" id="KW-1185">Reference proteome</keyword>
<evidence type="ECO:0000256" key="1">
    <source>
        <dbReference type="SAM" id="MobiDB-lite"/>
    </source>
</evidence>
<proteinExistence type="predicted"/>
<sequence length="143" mass="16582">MSTGVVDETFGCNTDTPKPPKQHKQEIHTFGSKSRIYTTHLRKSTEHKQQNNTGETPLQLPPAPTTKLKHTNKTKYFLKSTLTNFPSCQELSGEIEDWDFSEFCENIEISIKKFDERFCDFENVKDKLLLFNAPLKMYVKNHP</sequence>
<dbReference type="EMBL" id="JAJSOF020000013">
    <property type="protein sequence ID" value="KAJ4443244.1"/>
    <property type="molecule type" value="Genomic_DNA"/>
</dbReference>
<dbReference type="Proteomes" id="UP001148838">
    <property type="component" value="Unassembled WGS sequence"/>
</dbReference>
<gene>
    <name evidence="2" type="ORF">ANN_04912</name>
</gene>
<comment type="caution">
    <text evidence="2">The sequence shown here is derived from an EMBL/GenBank/DDBJ whole genome shotgun (WGS) entry which is preliminary data.</text>
</comment>
<accession>A0ABQ8T9S1</accession>
<organism evidence="2 3">
    <name type="scientific">Periplaneta americana</name>
    <name type="common">American cockroach</name>
    <name type="synonym">Blatta americana</name>
    <dbReference type="NCBI Taxonomy" id="6978"/>
    <lineage>
        <taxon>Eukaryota</taxon>
        <taxon>Metazoa</taxon>
        <taxon>Ecdysozoa</taxon>
        <taxon>Arthropoda</taxon>
        <taxon>Hexapoda</taxon>
        <taxon>Insecta</taxon>
        <taxon>Pterygota</taxon>
        <taxon>Neoptera</taxon>
        <taxon>Polyneoptera</taxon>
        <taxon>Dictyoptera</taxon>
        <taxon>Blattodea</taxon>
        <taxon>Blattoidea</taxon>
        <taxon>Blattidae</taxon>
        <taxon>Blattinae</taxon>
        <taxon>Periplaneta</taxon>
    </lineage>
</organism>
<reference evidence="2 3" key="1">
    <citation type="journal article" date="2022" name="Allergy">
        <title>Genome assembly and annotation of Periplaneta americana reveal a comprehensive cockroach allergen profile.</title>
        <authorList>
            <person name="Wang L."/>
            <person name="Xiong Q."/>
            <person name="Saelim N."/>
            <person name="Wang L."/>
            <person name="Nong W."/>
            <person name="Wan A.T."/>
            <person name="Shi M."/>
            <person name="Liu X."/>
            <person name="Cao Q."/>
            <person name="Hui J.H.L."/>
            <person name="Sookrung N."/>
            <person name="Leung T.F."/>
            <person name="Tungtrongchitr A."/>
            <person name="Tsui S.K.W."/>
        </authorList>
    </citation>
    <scope>NUCLEOTIDE SEQUENCE [LARGE SCALE GENOMIC DNA]</scope>
    <source>
        <strain evidence="2">PWHHKU_190912</strain>
    </source>
</reference>
<name>A0ABQ8T9S1_PERAM</name>